<keyword evidence="2" id="KW-1185">Reference proteome</keyword>
<dbReference type="AlphaFoldDB" id="A0AAV8R972"/>
<proteinExistence type="predicted"/>
<dbReference type="Proteomes" id="UP001222027">
    <property type="component" value="Unassembled WGS sequence"/>
</dbReference>
<reference evidence="1 2" key="1">
    <citation type="submission" date="2022-12" db="EMBL/GenBank/DDBJ databases">
        <title>Chromosome-scale assembly of the Ensete ventricosum genome.</title>
        <authorList>
            <person name="Dussert Y."/>
            <person name="Stocks J."/>
            <person name="Wendawek A."/>
            <person name="Woldeyes F."/>
            <person name="Nichols R.A."/>
            <person name="Borrell J.S."/>
        </authorList>
    </citation>
    <scope>NUCLEOTIDE SEQUENCE [LARGE SCALE GENOMIC DNA]</scope>
    <source>
        <strain evidence="2">cv. Maze</strain>
        <tissue evidence="1">Seeds</tissue>
    </source>
</reference>
<comment type="caution">
    <text evidence="1">The sequence shown here is derived from an EMBL/GenBank/DDBJ whole genome shotgun (WGS) entry which is preliminary data.</text>
</comment>
<name>A0AAV8R972_ENSVE</name>
<sequence length="88" mass="10081">MAPRAPGSGARRRKARETWMDRVATTGAMASTSQNYHHIRAEPFFIGKIAAKAWTMLRLRRIVEPPRARDLSLISACYRMYETWSDAL</sequence>
<organism evidence="1 2">
    <name type="scientific">Ensete ventricosum</name>
    <name type="common">Abyssinian banana</name>
    <name type="synonym">Musa ensete</name>
    <dbReference type="NCBI Taxonomy" id="4639"/>
    <lineage>
        <taxon>Eukaryota</taxon>
        <taxon>Viridiplantae</taxon>
        <taxon>Streptophyta</taxon>
        <taxon>Embryophyta</taxon>
        <taxon>Tracheophyta</taxon>
        <taxon>Spermatophyta</taxon>
        <taxon>Magnoliopsida</taxon>
        <taxon>Liliopsida</taxon>
        <taxon>Zingiberales</taxon>
        <taxon>Musaceae</taxon>
        <taxon>Ensete</taxon>
    </lineage>
</organism>
<evidence type="ECO:0000313" key="1">
    <source>
        <dbReference type="EMBL" id="KAJ8492463.1"/>
    </source>
</evidence>
<protein>
    <submittedName>
        <fullName evidence="1">Uncharacterized protein</fullName>
    </submittedName>
</protein>
<gene>
    <name evidence="1" type="ORF">OPV22_014184</name>
</gene>
<accession>A0AAV8R972</accession>
<evidence type="ECO:0000313" key="2">
    <source>
        <dbReference type="Proteomes" id="UP001222027"/>
    </source>
</evidence>
<dbReference type="EMBL" id="JAQQAF010000004">
    <property type="protein sequence ID" value="KAJ8492463.1"/>
    <property type="molecule type" value="Genomic_DNA"/>
</dbReference>